<organism evidence="8 9">
    <name type="scientific">Caerostris extrusa</name>
    <name type="common">Bark spider</name>
    <name type="synonym">Caerostris bankana</name>
    <dbReference type="NCBI Taxonomy" id="172846"/>
    <lineage>
        <taxon>Eukaryota</taxon>
        <taxon>Metazoa</taxon>
        <taxon>Ecdysozoa</taxon>
        <taxon>Arthropoda</taxon>
        <taxon>Chelicerata</taxon>
        <taxon>Arachnida</taxon>
        <taxon>Araneae</taxon>
        <taxon>Araneomorphae</taxon>
        <taxon>Entelegynae</taxon>
        <taxon>Araneoidea</taxon>
        <taxon>Araneidae</taxon>
        <taxon>Caerostris</taxon>
    </lineage>
</organism>
<dbReference type="SMART" id="SM00326">
    <property type="entry name" value="SH3"/>
    <property type="match status" value="2"/>
</dbReference>
<dbReference type="CDD" id="cd11875">
    <property type="entry name" value="SH3_CD2AP-like_3"/>
    <property type="match status" value="1"/>
</dbReference>
<feature type="compositionally biased region" description="Low complexity" evidence="6">
    <location>
        <begin position="78"/>
        <end position="87"/>
    </location>
</feature>
<evidence type="ECO:0000313" key="8">
    <source>
        <dbReference type="EMBL" id="GIY46345.1"/>
    </source>
</evidence>
<feature type="region of interest" description="Disordered" evidence="6">
    <location>
        <begin position="66"/>
        <end position="91"/>
    </location>
</feature>
<dbReference type="InterPro" id="IPR001452">
    <property type="entry name" value="SH3_domain"/>
</dbReference>
<comment type="subcellular location">
    <subcellularLocation>
        <location evidence="1">Membrane</location>
        <topology evidence="1">Peripheral membrane protein</topology>
    </subcellularLocation>
</comment>
<keyword evidence="3" id="KW-0175">Coiled coil</keyword>
<sequence>MANIENKILKDLKKRMVKALFSYSPVNSDELTLKINDILEVVEETEEGWWSNNLLIQNKPDSKQGIINSTNTEVTDGSSSSKPSADSLPEKKIREQAKVIFPYESQNEDELSLKEGDIITVLSKEIEDKGWWRGELNNRIGVFPDNFCETHKSRRTLKIPPAKPPPPPEIHKKEPDRPLPPCPSKKPQPPAQPVKKPSRSSLGPKLLASPAVTSSKSISSETIPSVPVSFPSSLEKTEEAIKTENIKKKDKDNESSKVSEEMEFDLIEPCGKKLIHLTANRAKAPNRRPPSFIFLKENKSAISASNMEIKNLRFLSDKAIATYIKK</sequence>
<feature type="compositionally biased region" description="Polar residues" evidence="6">
    <location>
        <begin position="66"/>
        <end position="77"/>
    </location>
</feature>
<feature type="domain" description="SH3" evidence="7">
    <location>
        <begin position="92"/>
        <end position="153"/>
    </location>
</feature>
<feature type="compositionally biased region" description="Low complexity" evidence="6">
    <location>
        <begin position="213"/>
        <end position="225"/>
    </location>
</feature>
<evidence type="ECO:0000256" key="5">
    <source>
        <dbReference type="PROSITE-ProRule" id="PRU00192"/>
    </source>
</evidence>
<keyword evidence="4" id="KW-0472">Membrane</keyword>
<feature type="domain" description="SH3" evidence="7">
    <location>
        <begin position="12"/>
        <end position="77"/>
    </location>
</feature>
<dbReference type="InterPro" id="IPR036028">
    <property type="entry name" value="SH3-like_dom_sf"/>
</dbReference>
<dbReference type="Pfam" id="PF00018">
    <property type="entry name" value="SH3_1"/>
    <property type="match status" value="2"/>
</dbReference>
<protein>
    <submittedName>
        <fullName evidence="8">CD2-associated protein</fullName>
    </submittedName>
</protein>
<keyword evidence="9" id="KW-1185">Reference proteome</keyword>
<dbReference type="PRINTS" id="PR00452">
    <property type="entry name" value="SH3DOMAIN"/>
</dbReference>
<evidence type="ECO:0000256" key="4">
    <source>
        <dbReference type="ARBA" id="ARBA00023136"/>
    </source>
</evidence>
<name>A0AAV4TJP4_CAEEX</name>
<evidence type="ECO:0000256" key="3">
    <source>
        <dbReference type="ARBA" id="ARBA00023054"/>
    </source>
</evidence>
<comment type="caution">
    <text evidence="8">The sequence shown here is derived from an EMBL/GenBank/DDBJ whole genome shotgun (WGS) entry which is preliminary data.</text>
</comment>
<dbReference type="PANTHER" id="PTHR14167:SF81">
    <property type="entry name" value="ENDOPHILIN-A"/>
    <property type="match status" value="1"/>
</dbReference>
<evidence type="ECO:0000259" key="7">
    <source>
        <dbReference type="PROSITE" id="PS50002"/>
    </source>
</evidence>
<dbReference type="SUPFAM" id="SSF50044">
    <property type="entry name" value="SH3-domain"/>
    <property type="match status" value="2"/>
</dbReference>
<reference evidence="8 9" key="1">
    <citation type="submission" date="2021-06" db="EMBL/GenBank/DDBJ databases">
        <title>Caerostris extrusa draft genome.</title>
        <authorList>
            <person name="Kono N."/>
            <person name="Arakawa K."/>
        </authorList>
    </citation>
    <scope>NUCLEOTIDE SEQUENCE [LARGE SCALE GENOMIC DNA]</scope>
</reference>
<proteinExistence type="predicted"/>
<gene>
    <name evidence="8" type="primary">Cd2ap</name>
    <name evidence="8" type="ORF">CEXT_563731</name>
</gene>
<evidence type="ECO:0000313" key="9">
    <source>
        <dbReference type="Proteomes" id="UP001054945"/>
    </source>
</evidence>
<dbReference type="PROSITE" id="PS50002">
    <property type="entry name" value="SH3"/>
    <property type="match status" value="2"/>
</dbReference>
<feature type="compositionally biased region" description="Pro residues" evidence="6">
    <location>
        <begin position="178"/>
        <end position="192"/>
    </location>
</feature>
<dbReference type="InterPro" id="IPR050384">
    <property type="entry name" value="Endophilin_SH3RF"/>
</dbReference>
<accession>A0AAV4TJP4</accession>
<dbReference type="Gene3D" id="2.30.30.40">
    <property type="entry name" value="SH3 Domains"/>
    <property type="match status" value="2"/>
</dbReference>
<dbReference type="EMBL" id="BPLR01011401">
    <property type="protein sequence ID" value="GIY46345.1"/>
    <property type="molecule type" value="Genomic_DNA"/>
</dbReference>
<keyword evidence="2 5" id="KW-0728">SH3 domain</keyword>
<evidence type="ECO:0000256" key="2">
    <source>
        <dbReference type="ARBA" id="ARBA00022443"/>
    </source>
</evidence>
<dbReference type="Proteomes" id="UP001054945">
    <property type="component" value="Unassembled WGS sequence"/>
</dbReference>
<dbReference type="PANTHER" id="PTHR14167">
    <property type="entry name" value="SH3 DOMAIN-CONTAINING"/>
    <property type="match status" value="1"/>
</dbReference>
<feature type="region of interest" description="Disordered" evidence="6">
    <location>
        <begin position="153"/>
        <end position="238"/>
    </location>
</feature>
<evidence type="ECO:0000256" key="6">
    <source>
        <dbReference type="SAM" id="MobiDB-lite"/>
    </source>
</evidence>
<evidence type="ECO:0000256" key="1">
    <source>
        <dbReference type="ARBA" id="ARBA00004170"/>
    </source>
</evidence>
<dbReference type="AlphaFoldDB" id="A0AAV4TJP4"/>